<evidence type="ECO:0000256" key="5">
    <source>
        <dbReference type="ARBA" id="ARBA00022840"/>
    </source>
</evidence>
<keyword evidence="2" id="KW-0677">Repeat</keyword>
<dbReference type="GO" id="GO:0043531">
    <property type="term" value="F:ADP binding"/>
    <property type="evidence" value="ECO:0007669"/>
    <property type="project" value="InterPro"/>
</dbReference>
<dbReference type="SUPFAM" id="SSF52540">
    <property type="entry name" value="P-loop containing nucleoside triphosphate hydrolases"/>
    <property type="match status" value="1"/>
</dbReference>
<feature type="domain" description="NB-ARC" evidence="6">
    <location>
        <begin position="153"/>
        <end position="198"/>
    </location>
</feature>
<dbReference type="InterPro" id="IPR027417">
    <property type="entry name" value="P-loop_NTPase"/>
</dbReference>
<evidence type="ECO:0000259" key="8">
    <source>
        <dbReference type="Pfam" id="PF23559"/>
    </source>
</evidence>
<dbReference type="GO" id="GO:0005524">
    <property type="term" value="F:ATP binding"/>
    <property type="evidence" value="ECO:0007669"/>
    <property type="project" value="UniProtKB-KW"/>
</dbReference>
<feature type="domain" description="Disease resistance N-terminal" evidence="7">
    <location>
        <begin position="2"/>
        <end position="66"/>
    </location>
</feature>
<keyword evidence="3" id="KW-0547">Nucleotide-binding</keyword>
<evidence type="ECO:0000259" key="6">
    <source>
        <dbReference type="Pfam" id="PF00931"/>
    </source>
</evidence>
<dbReference type="GO" id="GO:0006952">
    <property type="term" value="P:defense response"/>
    <property type="evidence" value="ECO:0007669"/>
    <property type="project" value="UniProtKB-KW"/>
</dbReference>
<dbReference type="InterPro" id="IPR042197">
    <property type="entry name" value="Apaf_helical"/>
</dbReference>
<dbReference type="Pfam" id="PF23559">
    <property type="entry name" value="WHD_DRP"/>
    <property type="match status" value="1"/>
</dbReference>
<dbReference type="PANTHER" id="PTHR36766">
    <property type="entry name" value="PLANT BROAD-SPECTRUM MILDEW RESISTANCE PROTEIN RPW8"/>
    <property type="match status" value="1"/>
</dbReference>
<evidence type="ECO:0000256" key="2">
    <source>
        <dbReference type="ARBA" id="ARBA00022737"/>
    </source>
</evidence>
<dbReference type="Gene3D" id="1.10.8.430">
    <property type="entry name" value="Helical domain of apoptotic protease-activating factors"/>
    <property type="match status" value="1"/>
</dbReference>
<sequence length="419" mass="47492">MDEMLKRLDIVLNSINQVLEDAEEKQYRSPNVMKWLDELKEAIYEAELLLGEVATEASRQNLEAEFQPATSKVRGFFMALINPFDKEIASRVKELLENINFLAEQMDVVGLRKGICAGIEVGNSPKDCQLHPWWMNPPYVVPVVSIVGMGGIGSRILITTRNEKVTSVMNSSQILHLKPLEKEDCWKLFATLAFHDKDACKYSNLVSVGSKIVDKCGGLPLAIRTLGNVLQAKFSQHEWVEFDKDQLIQLWMAEGLLNFWQINKSEEELGAEFFNDLVARKHSGFDVKELGNPNNLQGTLSIFKLENVTDPTNAMEANKKDKKHLEGLVLDWGDKFGRSNENEDKIVEGHVLESLHPNEVIGPEFCSNDSSHVSFRSLEILKFKEMSAWKEWCNFEGEGLPCLKELSIRRCPGLRRSLP</sequence>
<keyword evidence="1" id="KW-0433">Leucine-rich repeat</keyword>
<dbReference type="InterPro" id="IPR041118">
    <property type="entry name" value="Rx_N"/>
</dbReference>
<dbReference type="Gene3D" id="1.20.5.4130">
    <property type="match status" value="1"/>
</dbReference>
<evidence type="ECO:0000259" key="7">
    <source>
        <dbReference type="Pfam" id="PF18052"/>
    </source>
</evidence>
<dbReference type="PANTHER" id="PTHR36766:SF70">
    <property type="entry name" value="DISEASE RESISTANCE PROTEIN RGA4"/>
    <property type="match status" value="1"/>
</dbReference>
<keyword evidence="5" id="KW-0067">ATP-binding</keyword>
<feature type="domain" description="R13L1/DRL21-like LRR repeat region" evidence="9">
    <location>
        <begin position="288"/>
        <end position="411"/>
    </location>
</feature>
<dbReference type="InterPro" id="IPR058922">
    <property type="entry name" value="WHD_DRP"/>
</dbReference>
<dbReference type="EMBL" id="KN662351">
    <property type="protein sequence ID" value="KHN13687.1"/>
    <property type="molecule type" value="Genomic_DNA"/>
</dbReference>
<dbReference type="InterPro" id="IPR002182">
    <property type="entry name" value="NB-ARC"/>
</dbReference>
<accession>A0A0B2Q1M2</accession>
<evidence type="ECO:0000259" key="9">
    <source>
        <dbReference type="Pfam" id="PF25019"/>
    </source>
</evidence>
<organism evidence="10">
    <name type="scientific">Glycine soja</name>
    <name type="common">Wild soybean</name>
    <dbReference type="NCBI Taxonomy" id="3848"/>
    <lineage>
        <taxon>Eukaryota</taxon>
        <taxon>Viridiplantae</taxon>
        <taxon>Streptophyta</taxon>
        <taxon>Embryophyta</taxon>
        <taxon>Tracheophyta</taxon>
        <taxon>Spermatophyta</taxon>
        <taxon>Magnoliopsida</taxon>
        <taxon>eudicotyledons</taxon>
        <taxon>Gunneridae</taxon>
        <taxon>Pentapetalae</taxon>
        <taxon>rosids</taxon>
        <taxon>fabids</taxon>
        <taxon>Fabales</taxon>
        <taxon>Fabaceae</taxon>
        <taxon>Papilionoideae</taxon>
        <taxon>50 kb inversion clade</taxon>
        <taxon>NPAAA clade</taxon>
        <taxon>indigoferoid/millettioid clade</taxon>
        <taxon>Phaseoleae</taxon>
        <taxon>Glycine</taxon>
        <taxon>Glycine subgen. Soja</taxon>
    </lineage>
</organism>
<name>A0A0B2Q1M2_GLYSO</name>
<keyword evidence="4" id="KW-0611">Plant defense</keyword>
<gene>
    <name evidence="10" type="ORF">glysoja_033997</name>
</gene>
<proteinExistence type="predicted"/>
<dbReference type="Pfam" id="PF25019">
    <property type="entry name" value="LRR_R13L1-DRL21"/>
    <property type="match status" value="1"/>
</dbReference>
<dbReference type="Pfam" id="PF18052">
    <property type="entry name" value="Rx_N"/>
    <property type="match status" value="1"/>
</dbReference>
<evidence type="ECO:0000313" key="10">
    <source>
        <dbReference type="EMBL" id="KHN13687.1"/>
    </source>
</evidence>
<dbReference type="Proteomes" id="UP000053555">
    <property type="component" value="Unassembled WGS sequence"/>
</dbReference>
<evidence type="ECO:0000256" key="4">
    <source>
        <dbReference type="ARBA" id="ARBA00022821"/>
    </source>
</evidence>
<reference evidence="10" key="1">
    <citation type="submission" date="2014-07" db="EMBL/GenBank/DDBJ databases">
        <title>Identification of a novel salt tolerance gene in wild soybean by whole-genome sequencing.</title>
        <authorList>
            <person name="Lam H.-M."/>
            <person name="Qi X."/>
            <person name="Li M.-W."/>
            <person name="Liu X."/>
            <person name="Xie M."/>
            <person name="Ni M."/>
            <person name="Xu X."/>
        </authorList>
    </citation>
    <scope>NUCLEOTIDE SEQUENCE [LARGE SCALE GENOMIC DNA]</scope>
    <source>
        <tissue evidence="10">Root</tissue>
    </source>
</reference>
<dbReference type="AlphaFoldDB" id="A0A0B2Q1M2"/>
<evidence type="ECO:0000256" key="1">
    <source>
        <dbReference type="ARBA" id="ARBA00022614"/>
    </source>
</evidence>
<dbReference type="InterPro" id="IPR056789">
    <property type="entry name" value="LRR_R13L1-DRL21"/>
</dbReference>
<dbReference type="Pfam" id="PF00931">
    <property type="entry name" value="NB-ARC"/>
    <property type="match status" value="1"/>
</dbReference>
<evidence type="ECO:0000256" key="3">
    <source>
        <dbReference type="ARBA" id="ARBA00022741"/>
    </source>
</evidence>
<feature type="domain" description="Disease resistance protein winged helix" evidence="8">
    <location>
        <begin position="240"/>
        <end position="280"/>
    </location>
</feature>
<protein>
    <submittedName>
        <fullName evidence="10">Putative disease resistance RPP13-like protein 1</fullName>
    </submittedName>
</protein>